<sequence>MNKAATKVAGTQGVEESSLLTRDDLRGRLLGTKAKPKIEMVTLFGEDVELRQPSFGSMLDAREIADTKTRTIEMIVQYAFVPGTNERIFEDTDRDVILGWPFGEDVLEIQNAIARLSGIDIEALEERLLRDPLSEQS</sequence>
<protein>
    <submittedName>
        <fullName evidence="1">Uncharacterized protein</fullName>
    </submittedName>
</protein>
<comment type="caution">
    <text evidence="1">The sequence shown here is derived from an EMBL/GenBank/DDBJ whole genome shotgun (WGS) entry which is preliminary data.</text>
</comment>
<organism evidence="1">
    <name type="scientific">marine sediment metagenome</name>
    <dbReference type="NCBI Taxonomy" id="412755"/>
    <lineage>
        <taxon>unclassified sequences</taxon>
        <taxon>metagenomes</taxon>
        <taxon>ecological metagenomes</taxon>
    </lineage>
</organism>
<accession>A0A0F9VLR5</accession>
<name>A0A0F9VLR5_9ZZZZ</name>
<reference evidence="1" key="1">
    <citation type="journal article" date="2015" name="Nature">
        <title>Complex archaea that bridge the gap between prokaryotes and eukaryotes.</title>
        <authorList>
            <person name="Spang A."/>
            <person name="Saw J.H."/>
            <person name="Jorgensen S.L."/>
            <person name="Zaremba-Niedzwiedzka K."/>
            <person name="Martijn J."/>
            <person name="Lind A.E."/>
            <person name="van Eijk R."/>
            <person name="Schleper C."/>
            <person name="Guy L."/>
            <person name="Ettema T.J."/>
        </authorList>
    </citation>
    <scope>NUCLEOTIDE SEQUENCE</scope>
</reference>
<proteinExistence type="predicted"/>
<dbReference type="AlphaFoldDB" id="A0A0F9VLR5"/>
<evidence type="ECO:0000313" key="1">
    <source>
        <dbReference type="EMBL" id="KKN66738.1"/>
    </source>
</evidence>
<dbReference type="EMBL" id="LAZR01000492">
    <property type="protein sequence ID" value="KKN66738.1"/>
    <property type="molecule type" value="Genomic_DNA"/>
</dbReference>
<gene>
    <name evidence="1" type="ORF">LCGC14_0468490</name>
</gene>